<keyword evidence="3" id="KW-0067">ATP-binding</keyword>
<dbReference type="AlphaFoldDB" id="A0A428ZR06"/>
<keyword evidence="2" id="KW-0418">Kinase</keyword>
<evidence type="ECO:0000259" key="5">
    <source>
        <dbReference type="Pfam" id="PF00288"/>
    </source>
</evidence>
<feature type="domain" description="GHMP kinase N-terminal" evidence="5">
    <location>
        <begin position="221"/>
        <end position="279"/>
    </location>
</feature>
<dbReference type="GO" id="GO:0016301">
    <property type="term" value="F:kinase activity"/>
    <property type="evidence" value="ECO:0007669"/>
    <property type="project" value="UniProtKB-KW"/>
</dbReference>
<evidence type="ECO:0000256" key="4">
    <source>
        <dbReference type="SAM" id="MobiDB-lite"/>
    </source>
</evidence>
<dbReference type="EMBL" id="QHKI01000002">
    <property type="protein sequence ID" value="RSM90498.1"/>
    <property type="molecule type" value="Genomic_DNA"/>
</dbReference>
<feature type="region of interest" description="Disordered" evidence="4">
    <location>
        <begin position="18"/>
        <end position="50"/>
    </location>
</feature>
<dbReference type="Proteomes" id="UP000287547">
    <property type="component" value="Unassembled WGS sequence"/>
</dbReference>
<dbReference type="Gene3D" id="3.30.230.10">
    <property type="match status" value="1"/>
</dbReference>
<dbReference type="InterPro" id="IPR020568">
    <property type="entry name" value="Ribosomal_Su5_D2-typ_SF"/>
</dbReference>
<evidence type="ECO:0000313" key="7">
    <source>
        <dbReference type="Proteomes" id="UP000287547"/>
    </source>
</evidence>
<dbReference type="SUPFAM" id="SSF55060">
    <property type="entry name" value="GHMP Kinase, C-terminal domain"/>
    <property type="match status" value="1"/>
</dbReference>
<dbReference type="Pfam" id="PF00288">
    <property type="entry name" value="GHMP_kinases_N"/>
    <property type="match status" value="1"/>
</dbReference>
<dbReference type="OrthoDB" id="3670391at2"/>
<evidence type="ECO:0000313" key="6">
    <source>
        <dbReference type="EMBL" id="RSM90498.1"/>
    </source>
</evidence>
<comment type="caution">
    <text evidence="6">The sequence shown here is derived from an EMBL/GenBank/DDBJ whole genome shotgun (WGS) entry which is preliminary data.</text>
</comment>
<accession>A0A428ZR06</accession>
<dbReference type="PRINTS" id="PR00959">
    <property type="entry name" value="MEVGALKINASE"/>
</dbReference>
<protein>
    <recommendedName>
        <fullName evidence="5">GHMP kinase N-terminal domain-containing protein</fullName>
    </recommendedName>
</protein>
<keyword evidence="2" id="KW-0808">Transferase</keyword>
<evidence type="ECO:0000256" key="2">
    <source>
        <dbReference type="ARBA" id="ARBA00022777"/>
    </source>
</evidence>
<dbReference type="InterPro" id="IPR014721">
    <property type="entry name" value="Ribsml_uS5_D2-typ_fold_subgr"/>
</dbReference>
<sequence>MAAGQAVRQVLDAVVPAAAPAHAADREPEEGAGAARPRAGRGGTRQSPPLQRLRAVQLPVPGQHRATVTVAVAPGQAETEGTAQRGRLVGGHSVADRGGIAGQDREQLHRQAHRPRQRLPSACSQGELVIDLADRPDVSPELRLVPHAFREAYGRSAEGVWYAPGVVSVLPGLSVCGRWGAIVAGERRDDGVIELASINKPAEPVILPADDVPTWAKPVVQVVERLRPGGATLLCSVDLPAGSGLSSQTALACAAALALRDLCHPSMPMGHLVDVLAQSQPQSRVEAAFAGYEVGVDIAGARLLIVDTRVRRDTPVRLTEFALRQHGSVDQLGRDLTDFHRAQETETEQDIAVAAALKAGALGATMLVDDPGRPVVALATPDRVAAVRAYVSDAFRRESLTAPRYLTIRPSSGACRVTG</sequence>
<keyword evidence="1" id="KW-0547">Nucleotide-binding</keyword>
<name>A0A428ZR06_KIBAR</name>
<organism evidence="6 7">
    <name type="scientific">Kibdelosporangium aridum</name>
    <dbReference type="NCBI Taxonomy" id="2030"/>
    <lineage>
        <taxon>Bacteria</taxon>
        <taxon>Bacillati</taxon>
        <taxon>Actinomycetota</taxon>
        <taxon>Actinomycetes</taxon>
        <taxon>Pseudonocardiales</taxon>
        <taxon>Pseudonocardiaceae</taxon>
        <taxon>Kibdelosporangium</taxon>
    </lineage>
</organism>
<dbReference type="InterPro" id="IPR036554">
    <property type="entry name" value="GHMP_kinase_C_sf"/>
</dbReference>
<evidence type="ECO:0000256" key="1">
    <source>
        <dbReference type="ARBA" id="ARBA00022741"/>
    </source>
</evidence>
<dbReference type="SUPFAM" id="SSF54211">
    <property type="entry name" value="Ribosomal protein S5 domain 2-like"/>
    <property type="match status" value="1"/>
</dbReference>
<evidence type="ECO:0000256" key="3">
    <source>
        <dbReference type="ARBA" id="ARBA00022840"/>
    </source>
</evidence>
<reference evidence="6 7" key="1">
    <citation type="submission" date="2018-05" db="EMBL/GenBank/DDBJ databases">
        <title>Evolution of GPA BGCs.</title>
        <authorList>
            <person name="Waglechner N."/>
            <person name="Wright G.D."/>
        </authorList>
    </citation>
    <scope>NUCLEOTIDE SEQUENCE [LARGE SCALE GENOMIC DNA]</scope>
    <source>
        <strain evidence="6 7">A82846</strain>
    </source>
</reference>
<gene>
    <name evidence="6" type="ORF">DMH04_03260</name>
</gene>
<dbReference type="GO" id="GO:0005524">
    <property type="term" value="F:ATP binding"/>
    <property type="evidence" value="ECO:0007669"/>
    <property type="project" value="UniProtKB-KW"/>
</dbReference>
<proteinExistence type="predicted"/>
<dbReference type="InterPro" id="IPR006204">
    <property type="entry name" value="GHMP_kinase_N_dom"/>
</dbReference>